<gene>
    <name evidence="4" type="ORF">PRZ48_002688</name>
</gene>
<dbReference type="InterPro" id="IPR011990">
    <property type="entry name" value="TPR-like_helical_dom_sf"/>
</dbReference>
<feature type="region of interest" description="Disordered" evidence="1">
    <location>
        <begin position="704"/>
        <end position="819"/>
    </location>
</feature>
<dbReference type="InterPro" id="IPR045153">
    <property type="entry name" value="Est1/Ebs1-like"/>
</dbReference>
<feature type="compositionally biased region" description="Low complexity" evidence="1">
    <location>
        <begin position="737"/>
        <end position="752"/>
    </location>
</feature>
<evidence type="ECO:0000313" key="4">
    <source>
        <dbReference type="EMBL" id="KAK4504726.1"/>
    </source>
</evidence>
<feature type="compositionally biased region" description="Polar residues" evidence="1">
    <location>
        <begin position="770"/>
        <end position="786"/>
    </location>
</feature>
<dbReference type="PANTHER" id="PTHR15696:SF36">
    <property type="entry name" value="NONSENSE-MEDIATED MRNA DECAY FACTOR"/>
    <property type="match status" value="1"/>
</dbReference>
<reference evidence="4 5" key="1">
    <citation type="journal article" date="2023" name="G3 (Bethesda)">
        <title>A chromosome-level genome assembly of Zasmidium syzygii isolated from banana leaves.</title>
        <authorList>
            <person name="van Westerhoven A.C."/>
            <person name="Mehrabi R."/>
            <person name="Talebi R."/>
            <person name="Steentjes M.B.F."/>
            <person name="Corcolon B."/>
            <person name="Chong P.A."/>
            <person name="Kema G.H.J."/>
            <person name="Seidl M.F."/>
        </authorList>
    </citation>
    <scope>NUCLEOTIDE SEQUENCE [LARGE SCALE GENOMIC DNA]</scope>
    <source>
        <strain evidence="4 5">P124</strain>
    </source>
</reference>
<dbReference type="Pfam" id="PF10373">
    <property type="entry name" value="EST1_DNA_bind"/>
    <property type="match status" value="1"/>
</dbReference>
<comment type="caution">
    <text evidence="4">The sequence shown here is derived from an EMBL/GenBank/DDBJ whole genome shotgun (WGS) entry which is preliminary data.</text>
</comment>
<proteinExistence type="predicted"/>
<feature type="domain" description="Telomerase activating protein Est1-like N-terminal" evidence="3">
    <location>
        <begin position="57"/>
        <end position="169"/>
    </location>
</feature>
<evidence type="ECO:0008006" key="6">
    <source>
        <dbReference type="Google" id="ProtNLM"/>
    </source>
</evidence>
<feature type="domain" description="DNA/RNA-binding" evidence="2">
    <location>
        <begin position="182"/>
        <end position="485"/>
    </location>
</feature>
<accession>A0ABR0EUH3</accession>
<feature type="region of interest" description="Disordered" evidence="1">
    <location>
        <begin position="561"/>
        <end position="642"/>
    </location>
</feature>
<feature type="compositionally biased region" description="Low complexity" evidence="1">
    <location>
        <begin position="578"/>
        <end position="590"/>
    </location>
</feature>
<evidence type="ECO:0000259" key="3">
    <source>
        <dbReference type="Pfam" id="PF10374"/>
    </source>
</evidence>
<evidence type="ECO:0000313" key="5">
    <source>
        <dbReference type="Proteomes" id="UP001305779"/>
    </source>
</evidence>
<keyword evidence="5" id="KW-1185">Reference proteome</keyword>
<feature type="compositionally biased region" description="Basic and acidic residues" evidence="1">
    <location>
        <begin position="564"/>
        <end position="577"/>
    </location>
</feature>
<dbReference type="Pfam" id="PF10374">
    <property type="entry name" value="EST1"/>
    <property type="match status" value="1"/>
</dbReference>
<dbReference type="Gene3D" id="1.25.40.10">
    <property type="entry name" value="Tetratricopeptide repeat domain"/>
    <property type="match status" value="1"/>
</dbReference>
<protein>
    <recommendedName>
        <fullName evidence="6">Protein SMG7</fullName>
    </recommendedName>
</protein>
<dbReference type="InterPro" id="IPR018834">
    <property type="entry name" value="DNA/RNA-bd_Est1-type"/>
</dbReference>
<dbReference type="PANTHER" id="PTHR15696">
    <property type="entry name" value="SMG-7 SUPPRESSOR WITH MORPHOLOGICAL EFFECT ON GENITALIA PROTEIN 7"/>
    <property type="match status" value="1"/>
</dbReference>
<dbReference type="Proteomes" id="UP001305779">
    <property type="component" value="Unassembled WGS sequence"/>
</dbReference>
<sequence>MADWLAHERVTEEHVRTLLTTYNVSPAQLLDTFRQYRLIAEAATFADFANAGDHELRLWTSHTEGKRWFSRQLRDFRKKNPDRPVEERQWTKQYLTFLKEGERFYREYIQKVNRACGGIPELEAIAHASTEEDFGESQSTSTPTITREAAVASCHRIVIYLGDLARYRASDKLDRKPDFGPAVGWYGLAASIMPSSGLGHHQLAVVRLEDQNHLQGIYHFYRSIAVPQPHPHGKPNLGKEFDKTNAAWDRGELIQKGPPNDPDASKRMLVGWFVRFHSMCYKGEVFRGHAELEREVLSQLSNVIKQRPLEPTLQRMLLTNMAAQWVAGEDYQSRAKLLISMGATLTSAKEDSENVRLHQSFFYYFQFNIKTFTTLLQLFYDDLRNLLVNLDDQDIELAAKLTPLGRRLLPSLRIYSNWLVAALTFVKGLFNEATVGASVQLFWYTYARVIDLIAQAFPIWDLEDVDEVEYLLEEDVDTRDFTPVYDGKTRMKWINKQTGEKKPCCTDKNVVRLSPDEEMLHRVKGFLADGLDLASSDEEMPIAMRGVRIFFEHEDNIEPLVVKPVEHKPPPPKEKPKPVSYAAAAANGHAKLARPLPAQRKASASKPQSRDAQLSRMVDDLVDDDDGNNPVTPPQQHASNPAVVTNGEVPHVLQDQAMHDLTKAMKNVATRPDVTVTPPAARPAGNMARPFAGQHERMQSVSKLWDNGQGPASSFPNNLPAGTPFGSPMVGVRGHSRGNSASSNRSRNSLNGPDPWASDSAPRTLPDSVVPQTVYGNYSSLDQTGMGSPLLFGAGGGPWSTGTRRGGYRNVSPPNGQGG</sequence>
<feature type="region of interest" description="Disordered" evidence="1">
    <location>
        <begin position="668"/>
        <end position="688"/>
    </location>
</feature>
<dbReference type="InterPro" id="IPR019458">
    <property type="entry name" value="Est1-like_N"/>
</dbReference>
<evidence type="ECO:0000259" key="2">
    <source>
        <dbReference type="Pfam" id="PF10373"/>
    </source>
</evidence>
<name>A0ABR0EUH3_ZASCE</name>
<organism evidence="4 5">
    <name type="scientific">Zasmidium cellare</name>
    <name type="common">Wine cellar mold</name>
    <name type="synonym">Racodium cellare</name>
    <dbReference type="NCBI Taxonomy" id="395010"/>
    <lineage>
        <taxon>Eukaryota</taxon>
        <taxon>Fungi</taxon>
        <taxon>Dikarya</taxon>
        <taxon>Ascomycota</taxon>
        <taxon>Pezizomycotina</taxon>
        <taxon>Dothideomycetes</taxon>
        <taxon>Dothideomycetidae</taxon>
        <taxon>Mycosphaerellales</taxon>
        <taxon>Mycosphaerellaceae</taxon>
        <taxon>Zasmidium</taxon>
    </lineage>
</organism>
<dbReference type="SUPFAM" id="SSF48452">
    <property type="entry name" value="TPR-like"/>
    <property type="match status" value="1"/>
</dbReference>
<dbReference type="EMBL" id="JAXOVC010000002">
    <property type="protein sequence ID" value="KAK4504726.1"/>
    <property type="molecule type" value="Genomic_DNA"/>
</dbReference>
<evidence type="ECO:0000256" key="1">
    <source>
        <dbReference type="SAM" id="MobiDB-lite"/>
    </source>
</evidence>